<dbReference type="InterPro" id="IPR000515">
    <property type="entry name" value="MetI-like"/>
</dbReference>
<name>A0A199NS10_9MICC</name>
<evidence type="ECO:0000256" key="2">
    <source>
        <dbReference type="ARBA" id="ARBA00022448"/>
    </source>
</evidence>
<organism evidence="9 11">
    <name type="scientific">Rothia kristinae</name>
    <dbReference type="NCBI Taxonomy" id="37923"/>
    <lineage>
        <taxon>Bacteria</taxon>
        <taxon>Bacillati</taxon>
        <taxon>Actinomycetota</taxon>
        <taxon>Actinomycetes</taxon>
        <taxon>Micrococcales</taxon>
        <taxon>Micrococcaceae</taxon>
        <taxon>Rothia</taxon>
    </lineage>
</organism>
<protein>
    <submittedName>
        <fullName evidence="9">Methionine ABC transporter ATP-binding protein</fullName>
    </submittedName>
</protein>
<dbReference type="GO" id="GO:0048473">
    <property type="term" value="P:D-methionine transmembrane transport"/>
    <property type="evidence" value="ECO:0007669"/>
    <property type="project" value="TreeGrafter"/>
</dbReference>
<dbReference type="EMBL" id="LWGZ01000841">
    <property type="protein sequence ID" value="OAX56199.1"/>
    <property type="molecule type" value="Genomic_DNA"/>
</dbReference>
<dbReference type="PANTHER" id="PTHR30450">
    <property type="entry name" value="ABC TRANSPORTER PERMEASE"/>
    <property type="match status" value="1"/>
</dbReference>
<dbReference type="PANTHER" id="PTHR30450:SF14">
    <property type="entry name" value="TRANSPORTER, PERMEASE PROTEIN, PUTATIVE-RELATED"/>
    <property type="match status" value="1"/>
</dbReference>
<dbReference type="InterPro" id="IPR035906">
    <property type="entry name" value="MetI-like_sf"/>
</dbReference>
<dbReference type="EMBL" id="LJBJ02000015">
    <property type="protein sequence ID" value="OAX51605.1"/>
    <property type="molecule type" value="Genomic_DNA"/>
</dbReference>
<feature type="transmembrane region" description="Helical" evidence="7">
    <location>
        <begin position="40"/>
        <end position="60"/>
    </location>
</feature>
<keyword evidence="3" id="KW-1003">Cell membrane</keyword>
<dbReference type="Pfam" id="PF00528">
    <property type="entry name" value="BPD_transp_1"/>
    <property type="match status" value="1"/>
</dbReference>
<dbReference type="PROSITE" id="PS50928">
    <property type="entry name" value="ABC_TM1"/>
    <property type="match status" value="1"/>
</dbReference>
<feature type="transmembrane region" description="Helical" evidence="7">
    <location>
        <begin position="107"/>
        <end position="128"/>
    </location>
</feature>
<evidence type="ECO:0000313" key="12">
    <source>
        <dbReference type="Proteomes" id="UP000092021"/>
    </source>
</evidence>
<dbReference type="GO" id="GO:0005524">
    <property type="term" value="F:ATP binding"/>
    <property type="evidence" value="ECO:0007669"/>
    <property type="project" value="UniProtKB-KW"/>
</dbReference>
<keyword evidence="11" id="KW-1185">Reference proteome</keyword>
<dbReference type="GO" id="GO:0005886">
    <property type="term" value="C:plasma membrane"/>
    <property type="evidence" value="ECO:0007669"/>
    <property type="project" value="UniProtKB-SubCell"/>
</dbReference>
<evidence type="ECO:0000313" key="11">
    <source>
        <dbReference type="Proteomes" id="UP000053171"/>
    </source>
</evidence>
<evidence type="ECO:0000313" key="10">
    <source>
        <dbReference type="EMBL" id="OAX56199.1"/>
    </source>
</evidence>
<keyword evidence="9" id="KW-0547">Nucleotide-binding</keyword>
<feature type="transmembrane region" description="Helical" evidence="7">
    <location>
        <begin position="208"/>
        <end position="231"/>
    </location>
</feature>
<evidence type="ECO:0000256" key="7">
    <source>
        <dbReference type="RuleBase" id="RU363032"/>
    </source>
</evidence>
<dbReference type="Proteomes" id="UP000053171">
    <property type="component" value="Unassembled WGS sequence"/>
</dbReference>
<reference evidence="9" key="1">
    <citation type="submission" date="2016-04" db="EMBL/GenBank/DDBJ databases">
        <authorList>
            <person name="Evans L.H."/>
            <person name="Alamgir A."/>
            <person name="Owens N."/>
            <person name="Weber N.D."/>
            <person name="Virtaneva K."/>
            <person name="Barbian K."/>
            <person name="Babar A."/>
            <person name="Rosenke K."/>
        </authorList>
    </citation>
    <scope>NUCLEOTIDE SEQUENCE [LARGE SCALE GENOMIC DNA]</scope>
    <source>
        <strain evidence="9">RUTW2-3</strain>
    </source>
</reference>
<accession>A0A199NS10</accession>
<evidence type="ECO:0000256" key="6">
    <source>
        <dbReference type="ARBA" id="ARBA00023136"/>
    </source>
</evidence>
<keyword evidence="5 7" id="KW-1133">Transmembrane helix</keyword>
<evidence type="ECO:0000256" key="5">
    <source>
        <dbReference type="ARBA" id="ARBA00022989"/>
    </source>
</evidence>
<evidence type="ECO:0000256" key="4">
    <source>
        <dbReference type="ARBA" id="ARBA00022692"/>
    </source>
</evidence>
<keyword evidence="4 7" id="KW-0812">Transmembrane</keyword>
<dbReference type="CDD" id="cd06261">
    <property type="entry name" value="TM_PBP2"/>
    <property type="match status" value="1"/>
</dbReference>
<dbReference type="Gene3D" id="1.10.3720.10">
    <property type="entry name" value="MetI-like"/>
    <property type="match status" value="1"/>
</dbReference>
<keyword evidence="2 7" id="KW-0813">Transport</keyword>
<dbReference type="Proteomes" id="UP000092021">
    <property type="component" value="Unassembled WGS sequence"/>
</dbReference>
<sequence>MHAQFDAALAHAPVLAAKTTDWDTVLPKIGPAVTETLQMVLVTMVLAGIFGLIIGTLLYTTRSGSILANRPVNALLNFVVNLIRPIPFVILLAALSPVMLQTIGTSIGIKAGIFAMVVAATFAISRIVEQNLVSIDPGVIEAARAMGASKLRIMFSVMLPEALGPLILGYTFIVIGVVDMSAMAGAVGGGGIGDFAIRYGYQRFDWNVTLVAIIIIVILVQLVQLVGNLLARKIMRR</sequence>
<dbReference type="RefSeq" id="WP_064725587.1">
    <property type="nucleotide sequence ID" value="NZ_CP113782.1"/>
</dbReference>
<reference evidence="9 11" key="3">
    <citation type="submission" date="2016-06" db="EMBL/GenBank/DDBJ databases">
        <title>Identification of putative biosynthetic pathways for the production of bioactive secondary metabolites by the marine actinomycete Kocuria kristinae RUTW2-3.</title>
        <authorList>
            <person name="Waterworth S.C."/>
            <person name="Walmsley T.A."/>
            <person name="Matongo T."/>
            <person name="Davies-Coleman M.T."/>
            <person name="Dorrington R.A."/>
        </authorList>
    </citation>
    <scope>NUCLEOTIDE SEQUENCE [LARGE SCALE GENOMIC DNA]</scope>
    <source>
        <strain evidence="11">RuSp02-3</strain>
        <strain evidence="9">RUTW2-3</strain>
        <strain evidence="10 12">RUTW4-5</strain>
    </source>
</reference>
<feature type="domain" description="ABC transmembrane type-1" evidence="8">
    <location>
        <begin position="33"/>
        <end position="227"/>
    </location>
</feature>
<dbReference type="SUPFAM" id="SSF161098">
    <property type="entry name" value="MetI-like"/>
    <property type="match status" value="1"/>
</dbReference>
<reference evidence="11" key="2">
    <citation type="submission" date="2016-04" db="EMBL/GenBank/DDBJ databases">
        <authorList>
            <person name="Waterworth S."/>
            <person name="Matcher G."/>
        </authorList>
    </citation>
    <scope>NUCLEOTIDE SEQUENCE [LARGE SCALE GENOMIC DNA]</scope>
    <source>
        <strain evidence="11">RuSp02-3</strain>
    </source>
</reference>
<feature type="transmembrane region" description="Helical" evidence="7">
    <location>
        <begin position="72"/>
        <end position="95"/>
    </location>
</feature>
<keyword evidence="9" id="KW-0067">ATP-binding</keyword>
<dbReference type="AlphaFoldDB" id="A0A199NS10"/>
<comment type="similarity">
    <text evidence="7">Belongs to the binding-protein-dependent transport system permease family.</text>
</comment>
<comment type="subcellular location">
    <subcellularLocation>
        <location evidence="1 7">Cell membrane</location>
        <topology evidence="1 7">Multi-pass membrane protein</topology>
    </subcellularLocation>
</comment>
<gene>
    <name evidence="10" type="ORF">A5N15_09495</name>
    <name evidence="9" type="ORF">AN277_0207895</name>
</gene>
<feature type="transmembrane region" description="Helical" evidence="7">
    <location>
        <begin position="153"/>
        <end position="178"/>
    </location>
</feature>
<evidence type="ECO:0000259" key="8">
    <source>
        <dbReference type="PROSITE" id="PS50928"/>
    </source>
</evidence>
<dbReference type="InterPro" id="IPR051322">
    <property type="entry name" value="AA_ABC_Transporter_Permease"/>
</dbReference>
<proteinExistence type="inferred from homology"/>
<keyword evidence="6 7" id="KW-0472">Membrane</keyword>
<evidence type="ECO:0000256" key="3">
    <source>
        <dbReference type="ARBA" id="ARBA00022475"/>
    </source>
</evidence>
<comment type="caution">
    <text evidence="9">The sequence shown here is derived from an EMBL/GenBank/DDBJ whole genome shotgun (WGS) entry which is preliminary data.</text>
</comment>
<evidence type="ECO:0000313" key="9">
    <source>
        <dbReference type="EMBL" id="OAX51605.1"/>
    </source>
</evidence>
<evidence type="ECO:0000256" key="1">
    <source>
        <dbReference type="ARBA" id="ARBA00004651"/>
    </source>
</evidence>